<dbReference type="Gene3D" id="3.30.379.10">
    <property type="entry name" value="Chitobiase/beta-hexosaminidase domain 2-like"/>
    <property type="match status" value="1"/>
</dbReference>
<feature type="active site" description="Proton donor" evidence="6">
    <location>
        <position position="321"/>
    </location>
</feature>
<dbReference type="Gene3D" id="3.20.20.80">
    <property type="entry name" value="Glycosidases"/>
    <property type="match status" value="1"/>
</dbReference>
<dbReference type="GO" id="GO:0005975">
    <property type="term" value="P:carbohydrate metabolic process"/>
    <property type="evidence" value="ECO:0007669"/>
    <property type="project" value="InterPro"/>
</dbReference>
<comment type="similarity">
    <text evidence="2">Belongs to the glycosyl hydrolase 20 family.</text>
</comment>
<evidence type="ECO:0000256" key="4">
    <source>
        <dbReference type="ARBA" id="ARBA00022801"/>
    </source>
</evidence>
<dbReference type="STRING" id="1936003.STSP2_00193"/>
<dbReference type="Pfam" id="PF13290">
    <property type="entry name" value="CHB_HEX_C_1"/>
    <property type="match status" value="1"/>
</dbReference>
<evidence type="ECO:0000313" key="12">
    <source>
        <dbReference type="Proteomes" id="UP000189674"/>
    </source>
</evidence>
<evidence type="ECO:0000259" key="9">
    <source>
        <dbReference type="Pfam" id="PF02838"/>
    </source>
</evidence>
<evidence type="ECO:0000256" key="3">
    <source>
        <dbReference type="ARBA" id="ARBA00012663"/>
    </source>
</evidence>
<proteinExistence type="inferred from homology"/>
<name>A0A1U9NGJ0_9BACT</name>
<sequence length="735" mass="82240" precursor="true">MKRLCVLAVLVLVLFAGFVGADEMNVIPKPVEVASKAGVFDISDDTVIVAGADLRGEAELLADYLSAAGLDVSIAGSAGGAASVIELKVAEEAGENEEGYTLIVDEDEIVIEGASAAGVFYGIQTLRQLLPAEVYGGGGEGVKWQVPCVRIEDEPSYPWRGMMLDVSRYFMDKDYVKRYMDMMAMHKLNVLQLHVVDDAGWRVEIEKYPKLTEVGAFRGKGADRSGGYYTKEDIREIVEYANRLHIEIVPEIEMPAHAMSALCAYPWLGCTGEQFEMPTKHWISREIMCAGRESTYEFVEDVLSEVVEMFPGRFVHIGGDEARYDRWKQCEHCRKRMEEEGLENYKQLQGYMTRRVEKFLMTKDRRLIGWDEILDCGLAPNATVMTWHRPATAVQAAKSGNNVVMALTGHAYFDTPESGLPGEPPAATWLPPISLKKAYQWEPAPKVLSEAEKKYILGGHGCLWTDQFLHKPFLQDMKVLAEKRSWRYVDYLTLPRMAALAEVVWTPEKLRGWEDFAARQSVQYGRYDGAGWHYRVPVPEVEKKRTADGYMITASSPVAGAEVRYTTDGRYPTPYSDVYGGPVKVDDPQKFAAITVVDRRHYSLAFQFPPDVSKQFAEFGEKLGEWESGKVSAGTYSPVKFDATGLINKAGVYEVTFMYTSGQQRLDIEKVEVIVNDKVVARDVHHGFTGGQRKANTYRLKIDDFETGANYFVRANVMGDTGDDSNGVVLIKLVE</sequence>
<dbReference type="InterPro" id="IPR017853">
    <property type="entry name" value="GH"/>
</dbReference>
<dbReference type="GO" id="GO:0004563">
    <property type="term" value="F:beta-N-acetylhexosaminidase activity"/>
    <property type="evidence" value="ECO:0007669"/>
    <property type="project" value="UniProtKB-EC"/>
</dbReference>
<protein>
    <recommendedName>
        <fullName evidence="3">beta-N-acetylhexosaminidase</fullName>
        <ecNumber evidence="3">3.2.1.52</ecNumber>
    </recommendedName>
</protein>
<dbReference type="CDD" id="cd06563">
    <property type="entry name" value="GH20_chitobiase-like"/>
    <property type="match status" value="1"/>
</dbReference>
<dbReference type="Pfam" id="PF00728">
    <property type="entry name" value="Glyco_hydro_20"/>
    <property type="match status" value="1"/>
</dbReference>
<comment type="catalytic activity">
    <reaction evidence="1">
        <text>Hydrolysis of terminal non-reducing N-acetyl-D-hexosamine residues in N-acetyl-beta-D-hexosaminides.</text>
        <dbReference type="EC" id="3.2.1.52"/>
    </reaction>
</comment>
<dbReference type="RefSeq" id="WP_146658983.1">
    <property type="nucleotide sequence ID" value="NZ_CP019791.1"/>
</dbReference>
<feature type="domain" description="Beta-hexosaminidase bacterial type N-terminal" evidence="9">
    <location>
        <begin position="24"/>
        <end position="153"/>
    </location>
</feature>
<keyword evidence="12" id="KW-1185">Reference proteome</keyword>
<dbReference type="InterPro" id="IPR015882">
    <property type="entry name" value="HEX_bac_N"/>
</dbReference>
<evidence type="ECO:0000256" key="5">
    <source>
        <dbReference type="ARBA" id="ARBA00023295"/>
    </source>
</evidence>
<dbReference type="InterPro" id="IPR059177">
    <property type="entry name" value="GH29D-like_dom"/>
</dbReference>
<feature type="chain" id="PRO_5013205471" description="beta-N-acetylhexosaminidase" evidence="7">
    <location>
        <begin position="22"/>
        <end position="735"/>
    </location>
</feature>
<dbReference type="KEGG" id="alus:STSP2_00193"/>
<feature type="signal peptide" evidence="7">
    <location>
        <begin position="1"/>
        <end position="21"/>
    </location>
</feature>
<dbReference type="PRINTS" id="PR00738">
    <property type="entry name" value="GLHYDRLASE20"/>
</dbReference>
<organism evidence="11 12">
    <name type="scientific">Anaerohalosphaera lusitana</name>
    <dbReference type="NCBI Taxonomy" id="1936003"/>
    <lineage>
        <taxon>Bacteria</taxon>
        <taxon>Pseudomonadati</taxon>
        <taxon>Planctomycetota</taxon>
        <taxon>Phycisphaerae</taxon>
        <taxon>Sedimentisphaerales</taxon>
        <taxon>Anaerohalosphaeraceae</taxon>
        <taxon>Anaerohalosphaera</taxon>
    </lineage>
</organism>
<accession>A0A1U9NGJ0</accession>
<evidence type="ECO:0000256" key="6">
    <source>
        <dbReference type="PIRSR" id="PIRSR625705-1"/>
    </source>
</evidence>
<evidence type="ECO:0000259" key="10">
    <source>
        <dbReference type="Pfam" id="PF13290"/>
    </source>
</evidence>
<dbReference type="GO" id="GO:0016020">
    <property type="term" value="C:membrane"/>
    <property type="evidence" value="ECO:0007669"/>
    <property type="project" value="TreeGrafter"/>
</dbReference>
<evidence type="ECO:0000256" key="7">
    <source>
        <dbReference type="SAM" id="SignalP"/>
    </source>
</evidence>
<evidence type="ECO:0000313" key="11">
    <source>
        <dbReference type="EMBL" id="AQT67053.1"/>
    </source>
</evidence>
<reference evidence="12" key="1">
    <citation type="submission" date="2017-02" db="EMBL/GenBank/DDBJ databases">
        <title>Comparative genomics and description of representatives of a novel lineage of planctomycetes thriving in anoxic sediments.</title>
        <authorList>
            <person name="Spring S."/>
            <person name="Bunk B."/>
            <person name="Sproer C."/>
        </authorList>
    </citation>
    <scope>NUCLEOTIDE SEQUENCE [LARGE SCALE GENOMIC DNA]</scope>
    <source>
        <strain evidence="12">ST-NAGAB-D1</strain>
    </source>
</reference>
<evidence type="ECO:0000256" key="2">
    <source>
        <dbReference type="ARBA" id="ARBA00006285"/>
    </source>
</evidence>
<dbReference type="EC" id="3.2.1.52" evidence="3"/>
<dbReference type="PANTHER" id="PTHR22600">
    <property type="entry name" value="BETA-HEXOSAMINIDASE"/>
    <property type="match status" value="1"/>
</dbReference>
<evidence type="ECO:0000256" key="1">
    <source>
        <dbReference type="ARBA" id="ARBA00001231"/>
    </source>
</evidence>
<dbReference type="Pfam" id="PF02838">
    <property type="entry name" value="Glyco_hydro_20b"/>
    <property type="match status" value="1"/>
</dbReference>
<keyword evidence="4 11" id="KW-0378">Hydrolase</keyword>
<dbReference type="SUPFAM" id="SSF55545">
    <property type="entry name" value="beta-N-acetylhexosaminidase-like domain"/>
    <property type="match status" value="1"/>
</dbReference>
<dbReference type="InterPro" id="IPR029018">
    <property type="entry name" value="Hex-like_dom2"/>
</dbReference>
<gene>
    <name evidence="11" type="ORF">STSP2_00193</name>
</gene>
<dbReference type="InterPro" id="IPR015883">
    <property type="entry name" value="Glyco_hydro_20_cat"/>
</dbReference>
<dbReference type="InterPro" id="IPR025705">
    <property type="entry name" value="Beta_hexosaminidase_sua/sub"/>
</dbReference>
<dbReference type="GO" id="GO:0030203">
    <property type="term" value="P:glycosaminoglycan metabolic process"/>
    <property type="evidence" value="ECO:0007669"/>
    <property type="project" value="TreeGrafter"/>
</dbReference>
<evidence type="ECO:0000259" key="8">
    <source>
        <dbReference type="Pfam" id="PF00728"/>
    </source>
</evidence>
<dbReference type="Proteomes" id="UP000189674">
    <property type="component" value="Chromosome"/>
</dbReference>
<dbReference type="SUPFAM" id="SSF51445">
    <property type="entry name" value="(Trans)glycosidases"/>
    <property type="match status" value="1"/>
</dbReference>
<dbReference type="AlphaFoldDB" id="A0A1U9NGJ0"/>
<keyword evidence="7" id="KW-0732">Signal</keyword>
<keyword evidence="5 11" id="KW-0326">Glycosidase</keyword>
<feature type="domain" description="GH29D-like beta-sandwich" evidence="10">
    <location>
        <begin position="550"/>
        <end position="599"/>
    </location>
</feature>
<feature type="domain" description="Glycoside hydrolase family 20 catalytic" evidence="8">
    <location>
        <begin position="157"/>
        <end position="507"/>
    </location>
</feature>
<dbReference type="OrthoDB" id="1098018at2"/>
<dbReference type="EMBL" id="CP019791">
    <property type="protein sequence ID" value="AQT67053.1"/>
    <property type="molecule type" value="Genomic_DNA"/>
</dbReference>
<dbReference type="PANTHER" id="PTHR22600:SF57">
    <property type="entry name" value="BETA-N-ACETYLHEXOSAMINIDASE"/>
    <property type="match status" value="1"/>
</dbReference>